<comment type="caution">
    <text evidence="7">The sequence shown here is derived from an EMBL/GenBank/DDBJ whole genome shotgun (WGS) entry which is preliminary data.</text>
</comment>
<feature type="transmembrane region" description="Helical" evidence="6">
    <location>
        <begin position="6"/>
        <end position="26"/>
    </location>
</feature>
<dbReference type="PANTHER" id="PTHR34478">
    <property type="entry name" value="PROTEIN LEMA"/>
    <property type="match status" value="1"/>
</dbReference>
<protein>
    <submittedName>
        <fullName evidence="7">LemA protein</fullName>
    </submittedName>
</protein>
<accession>A0A841PVE5</accession>
<dbReference type="GO" id="GO:0016020">
    <property type="term" value="C:membrane"/>
    <property type="evidence" value="ECO:0007669"/>
    <property type="project" value="UniProtKB-SubCell"/>
</dbReference>
<keyword evidence="3 6" id="KW-0812">Transmembrane</keyword>
<dbReference type="PANTHER" id="PTHR34478:SF2">
    <property type="entry name" value="MEMBRANE PROTEIN"/>
    <property type="match status" value="1"/>
</dbReference>
<evidence type="ECO:0000256" key="5">
    <source>
        <dbReference type="ARBA" id="ARBA00023136"/>
    </source>
</evidence>
<dbReference type="Gene3D" id="1.20.1440.20">
    <property type="entry name" value="LemA-like domain"/>
    <property type="match status" value="1"/>
</dbReference>
<dbReference type="InterPro" id="IPR023353">
    <property type="entry name" value="LemA-like_dom_sf"/>
</dbReference>
<dbReference type="RefSeq" id="WP_184404334.1">
    <property type="nucleotide sequence ID" value="NZ_JACHHJ010000003.1"/>
</dbReference>
<sequence length="197" mass="22912">MGIGTVLLILVLILVAGIGIFAITWFSSYNTLVKKRNWVEEAWAQIDVQLKRRYDLIPNLVETVKGYAQHEQETLTQVIEKRQQINNPNNSRNEQMEANNQLQNMMGRLFALREDYPDLKANENFLKLQEELTSTENKIAYSRQLYNNTVMEYNTKIQSIPTNFVAGVHNFIQQEMLETPPEERENVKVDFNTGDRS</sequence>
<evidence type="ECO:0000256" key="2">
    <source>
        <dbReference type="ARBA" id="ARBA00008854"/>
    </source>
</evidence>
<gene>
    <name evidence="7" type="ORF">HNR44_002264</name>
</gene>
<proteinExistence type="inferred from homology"/>
<dbReference type="SUPFAM" id="SSF140478">
    <property type="entry name" value="LemA-like"/>
    <property type="match status" value="1"/>
</dbReference>
<dbReference type="Proteomes" id="UP000568839">
    <property type="component" value="Unassembled WGS sequence"/>
</dbReference>
<dbReference type="InterPro" id="IPR007156">
    <property type="entry name" value="MamQ_LemA"/>
</dbReference>
<keyword evidence="5 6" id="KW-0472">Membrane</keyword>
<comment type="similarity">
    <text evidence="2">Belongs to the LemA family.</text>
</comment>
<evidence type="ECO:0000256" key="4">
    <source>
        <dbReference type="ARBA" id="ARBA00022989"/>
    </source>
</evidence>
<evidence type="ECO:0000313" key="7">
    <source>
        <dbReference type="EMBL" id="MBB6450281.1"/>
    </source>
</evidence>
<dbReference type="AlphaFoldDB" id="A0A841PVE5"/>
<organism evidence="7 8">
    <name type="scientific">Geomicrobium halophilum</name>
    <dbReference type="NCBI Taxonomy" id="549000"/>
    <lineage>
        <taxon>Bacteria</taxon>
        <taxon>Bacillati</taxon>
        <taxon>Bacillota</taxon>
        <taxon>Bacilli</taxon>
        <taxon>Bacillales</taxon>
        <taxon>Geomicrobium</taxon>
    </lineage>
</organism>
<evidence type="ECO:0000313" key="8">
    <source>
        <dbReference type="Proteomes" id="UP000568839"/>
    </source>
</evidence>
<reference evidence="7 8" key="1">
    <citation type="submission" date="2020-08" db="EMBL/GenBank/DDBJ databases">
        <title>Genomic Encyclopedia of Type Strains, Phase IV (KMG-IV): sequencing the most valuable type-strain genomes for metagenomic binning, comparative biology and taxonomic classification.</title>
        <authorList>
            <person name="Goeker M."/>
        </authorList>
    </citation>
    <scope>NUCLEOTIDE SEQUENCE [LARGE SCALE GENOMIC DNA]</scope>
    <source>
        <strain evidence="7 8">DSM 21769</strain>
    </source>
</reference>
<evidence type="ECO:0000256" key="1">
    <source>
        <dbReference type="ARBA" id="ARBA00004167"/>
    </source>
</evidence>
<name>A0A841PVE5_9BACL</name>
<evidence type="ECO:0000256" key="6">
    <source>
        <dbReference type="SAM" id="Phobius"/>
    </source>
</evidence>
<comment type="subcellular location">
    <subcellularLocation>
        <location evidence="1">Membrane</location>
        <topology evidence="1">Single-pass membrane protein</topology>
    </subcellularLocation>
</comment>
<evidence type="ECO:0000256" key="3">
    <source>
        <dbReference type="ARBA" id="ARBA00022692"/>
    </source>
</evidence>
<keyword evidence="4 6" id="KW-1133">Transmembrane helix</keyword>
<dbReference type="EMBL" id="JACHHJ010000003">
    <property type="protein sequence ID" value="MBB6450281.1"/>
    <property type="molecule type" value="Genomic_DNA"/>
</dbReference>
<keyword evidence="8" id="KW-1185">Reference proteome</keyword>
<dbReference type="Pfam" id="PF04011">
    <property type="entry name" value="LemA"/>
    <property type="match status" value="1"/>
</dbReference>